<keyword evidence="8" id="KW-0333">Golgi apparatus</keyword>
<dbReference type="PANTHER" id="PTHR12788">
    <property type="entry name" value="PROTEIN-TYROSINE SULFOTRANSFERASE 2"/>
    <property type="match status" value="1"/>
</dbReference>
<evidence type="ECO:0000256" key="14">
    <source>
        <dbReference type="SAM" id="SignalP"/>
    </source>
</evidence>
<dbReference type="Ensembl" id="ENSLLET00000003658.1">
    <property type="protein sequence ID" value="ENSLLEP00000003494.1"/>
    <property type="gene ID" value="ENSLLEG00000002242.1"/>
</dbReference>
<sequence>MRMRFTARKVLLVICLITLVALAVHLGQQMLECQQILDEAYRRNRPVMKPESEELVMTDSNNIEYRYSKDMPLIFIGGVPRSGTTLMRAMLDAHPDVRCGEETRIIPRILAMRQAWSKSGSEKMRLDEAGVTDLVMDSAVQAFILEIIAKHGEPAKLLCNKDPFTLKSSVYLSKLFPNSKFLLMIRDGRASVHSMITRKITIAGFDLNSYRDCLTKWNKAIEIMYAQCLEIGQKKCLPVYYEQLVLHPKQTMRAIIEFLGIPWNEAVLHHEELIGKPGGVSLSKTEKSTDQVMKPVNLEALSKWVGKLPVDIVEDMPRIAPMLARLGYDPYANPPKYGSPDAVVVNNTHRVSMLVDLFFCRFFTYKHSHKVNNVTQNVRPKI</sequence>
<reference evidence="15" key="2">
    <citation type="submission" date="2025-09" db="UniProtKB">
        <authorList>
            <consortium name="Ensembl"/>
        </authorList>
    </citation>
    <scope>IDENTIFICATION</scope>
</reference>
<evidence type="ECO:0000256" key="3">
    <source>
        <dbReference type="ARBA" id="ARBA00009988"/>
    </source>
</evidence>
<dbReference type="GeneTree" id="ENSGT00390000006030"/>
<gene>
    <name evidence="15" type="primary">TPST2</name>
</gene>
<dbReference type="EC" id="2.8.2.20" evidence="13"/>
<keyword evidence="14" id="KW-0732">Signal</keyword>
<reference evidence="15" key="1">
    <citation type="submission" date="2025-08" db="UniProtKB">
        <authorList>
            <consortium name="Ensembl"/>
        </authorList>
    </citation>
    <scope>IDENTIFICATION</scope>
</reference>
<dbReference type="OrthoDB" id="545675at2759"/>
<evidence type="ECO:0000256" key="9">
    <source>
        <dbReference type="ARBA" id="ARBA00023136"/>
    </source>
</evidence>
<comment type="catalytic activity">
    <reaction evidence="12 13">
        <text>L-tyrosyl-[protein] + 3'-phosphoadenylyl sulfate = O-sulfo-L-tyrosine-[protein] + adenosine 3',5'-bisphosphate + H(+)</text>
        <dbReference type="Rhea" id="RHEA:16801"/>
        <dbReference type="Rhea" id="RHEA-COMP:10136"/>
        <dbReference type="Rhea" id="RHEA-COMP:11688"/>
        <dbReference type="ChEBI" id="CHEBI:15378"/>
        <dbReference type="ChEBI" id="CHEBI:46858"/>
        <dbReference type="ChEBI" id="CHEBI:58339"/>
        <dbReference type="ChEBI" id="CHEBI:58343"/>
        <dbReference type="ChEBI" id="CHEBI:65286"/>
        <dbReference type="EC" id="2.8.2.20"/>
    </reaction>
</comment>
<keyword evidence="9" id="KW-0472">Membrane</keyword>
<dbReference type="Gene3D" id="3.40.50.300">
    <property type="entry name" value="P-loop containing nucleotide triphosphate hydrolases"/>
    <property type="match status" value="1"/>
</dbReference>
<comment type="similarity">
    <text evidence="3 13">Belongs to the protein sulfotransferase family.</text>
</comment>
<evidence type="ECO:0000256" key="1">
    <source>
        <dbReference type="ARBA" id="ARBA00003886"/>
    </source>
</evidence>
<dbReference type="SUPFAM" id="SSF52540">
    <property type="entry name" value="P-loop containing nucleoside triphosphate hydrolases"/>
    <property type="match status" value="1"/>
</dbReference>
<dbReference type="Proteomes" id="UP000694569">
    <property type="component" value="Unplaced"/>
</dbReference>
<evidence type="ECO:0000256" key="12">
    <source>
        <dbReference type="ARBA" id="ARBA00048460"/>
    </source>
</evidence>
<accession>A0A8C5LUN4</accession>
<dbReference type="GO" id="GO:0000139">
    <property type="term" value="C:Golgi membrane"/>
    <property type="evidence" value="ECO:0007669"/>
    <property type="project" value="UniProtKB-SubCell"/>
</dbReference>
<keyword evidence="16" id="KW-1185">Reference proteome</keyword>
<dbReference type="FunFam" id="3.40.50.300:FF:000290">
    <property type="entry name" value="Protein-tyrosine sulfotransferase"/>
    <property type="match status" value="1"/>
</dbReference>
<evidence type="ECO:0000256" key="8">
    <source>
        <dbReference type="ARBA" id="ARBA00023034"/>
    </source>
</evidence>
<dbReference type="PANTHER" id="PTHR12788:SF6">
    <property type="entry name" value="PROTEIN-TYROSINE SULFOTRANSFERASE 2"/>
    <property type="match status" value="1"/>
</dbReference>
<dbReference type="Pfam" id="PF13469">
    <property type="entry name" value="Sulfotransfer_3"/>
    <property type="match status" value="1"/>
</dbReference>
<name>A0A8C5LUN4_9ANUR</name>
<dbReference type="InterPro" id="IPR027417">
    <property type="entry name" value="P-loop_NTPase"/>
</dbReference>
<evidence type="ECO:0000256" key="11">
    <source>
        <dbReference type="ARBA" id="ARBA00023180"/>
    </source>
</evidence>
<keyword evidence="10" id="KW-1015">Disulfide bond</keyword>
<feature type="chain" id="PRO_5034667522" description="Protein-tyrosine sulfotransferase" evidence="14">
    <location>
        <begin position="24"/>
        <end position="382"/>
    </location>
</feature>
<comment type="subcellular location">
    <subcellularLocation>
        <location evidence="2">Golgi apparatus membrane</location>
        <topology evidence="2">Single-pass type II membrane protein</topology>
    </subcellularLocation>
</comment>
<dbReference type="InterPro" id="IPR026634">
    <property type="entry name" value="TPST-like"/>
</dbReference>
<organism evidence="15 16">
    <name type="scientific">Leptobrachium leishanense</name>
    <name type="common">Leishan spiny toad</name>
    <dbReference type="NCBI Taxonomy" id="445787"/>
    <lineage>
        <taxon>Eukaryota</taxon>
        <taxon>Metazoa</taxon>
        <taxon>Chordata</taxon>
        <taxon>Craniata</taxon>
        <taxon>Vertebrata</taxon>
        <taxon>Euteleostomi</taxon>
        <taxon>Amphibia</taxon>
        <taxon>Batrachia</taxon>
        <taxon>Anura</taxon>
        <taxon>Pelobatoidea</taxon>
        <taxon>Megophryidae</taxon>
        <taxon>Leptobrachium</taxon>
    </lineage>
</organism>
<dbReference type="AlphaFoldDB" id="A0A8C5LUN4"/>
<comment type="function">
    <text evidence="1 13">Catalyzes the O-sulfation of tyrosine residues within acidic motifs of polypeptides, using 3'-phosphoadenylyl sulfate (PAPS) as cosubstrate.</text>
</comment>
<evidence type="ECO:0000256" key="5">
    <source>
        <dbReference type="ARBA" id="ARBA00022692"/>
    </source>
</evidence>
<evidence type="ECO:0000256" key="4">
    <source>
        <dbReference type="ARBA" id="ARBA00022679"/>
    </source>
</evidence>
<evidence type="ECO:0000313" key="15">
    <source>
        <dbReference type="Ensembl" id="ENSLLEP00000003494.1"/>
    </source>
</evidence>
<keyword evidence="5" id="KW-0812">Transmembrane</keyword>
<evidence type="ECO:0000256" key="7">
    <source>
        <dbReference type="ARBA" id="ARBA00022989"/>
    </source>
</evidence>
<feature type="signal peptide" evidence="14">
    <location>
        <begin position="1"/>
        <end position="23"/>
    </location>
</feature>
<evidence type="ECO:0000313" key="16">
    <source>
        <dbReference type="Proteomes" id="UP000694569"/>
    </source>
</evidence>
<proteinExistence type="inferred from homology"/>
<evidence type="ECO:0000256" key="13">
    <source>
        <dbReference type="RuleBase" id="RU365018"/>
    </source>
</evidence>
<dbReference type="GO" id="GO:0008476">
    <property type="term" value="F:protein-tyrosine sulfotransferase activity"/>
    <property type="evidence" value="ECO:0007669"/>
    <property type="project" value="UniProtKB-EC"/>
</dbReference>
<protein>
    <recommendedName>
        <fullName evidence="13">Protein-tyrosine sulfotransferase</fullName>
        <ecNumber evidence="13">2.8.2.20</ecNumber>
    </recommendedName>
</protein>
<evidence type="ECO:0000256" key="6">
    <source>
        <dbReference type="ARBA" id="ARBA00022968"/>
    </source>
</evidence>
<evidence type="ECO:0000256" key="10">
    <source>
        <dbReference type="ARBA" id="ARBA00023157"/>
    </source>
</evidence>
<keyword evidence="6" id="KW-0735">Signal-anchor</keyword>
<evidence type="ECO:0000256" key="2">
    <source>
        <dbReference type="ARBA" id="ARBA00004323"/>
    </source>
</evidence>
<keyword evidence="11" id="KW-0325">Glycoprotein</keyword>
<keyword evidence="4 13" id="KW-0808">Transferase</keyword>
<keyword evidence="7" id="KW-1133">Transmembrane helix</keyword>